<organism evidence="1 2">
    <name type="scientific">Rhodobacter aestuarii</name>
    <dbReference type="NCBI Taxonomy" id="453582"/>
    <lineage>
        <taxon>Bacteria</taxon>
        <taxon>Pseudomonadati</taxon>
        <taxon>Pseudomonadota</taxon>
        <taxon>Alphaproteobacteria</taxon>
        <taxon>Rhodobacterales</taxon>
        <taxon>Rhodobacter group</taxon>
        <taxon>Rhodobacter</taxon>
    </lineage>
</organism>
<gene>
    <name evidence="1" type="ORF">SAMN05421580_11735</name>
</gene>
<dbReference type="AlphaFoldDB" id="A0A1N7QGD6"/>
<evidence type="ECO:0000313" key="2">
    <source>
        <dbReference type="Proteomes" id="UP000186221"/>
    </source>
</evidence>
<dbReference type="Proteomes" id="UP000186221">
    <property type="component" value="Unassembled WGS sequence"/>
</dbReference>
<dbReference type="EMBL" id="FTOG01000017">
    <property type="protein sequence ID" value="SIT21567.1"/>
    <property type="molecule type" value="Genomic_DNA"/>
</dbReference>
<protein>
    <submittedName>
        <fullName evidence="1">Uncharacterized protein</fullName>
    </submittedName>
</protein>
<accession>A0A1N7QGD6</accession>
<keyword evidence="2" id="KW-1185">Reference proteome</keyword>
<reference evidence="2" key="1">
    <citation type="submission" date="2017-01" db="EMBL/GenBank/DDBJ databases">
        <authorList>
            <person name="Varghese N."/>
            <person name="Submissions S."/>
        </authorList>
    </citation>
    <scope>NUCLEOTIDE SEQUENCE [LARGE SCALE GENOMIC DNA]</scope>
    <source>
        <strain evidence="2">DSM 19945</strain>
    </source>
</reference>
<name>A0A1N7QGD6_9RHOB</name>
<evidence type="ECO:0000313" key="1">
    <source>
        <dbReference type="EMBL" id="SIT21567.1"/>
    </source>
</evidence>
<proteinExistence type="predicted"/>
<sequence>MIGPLICIAGVVVCIVGSLHCWLTYRNTVRAVRIDPERVRRFVESAPLHRLEELKAKRPVCQCCGAPLGLQREQY</sequence>